<feature type="transmembrane region" description="Helical" evidence="7">
    <location>
        <begin position="60"/>
        <end position="82"/>
    </location>
</feature>
<comment type="catalytic activity">
    <reaction evidence="7">
        <text>L-cysteinyl-[protein] + hexadecanoyl-CoA = S-hexadecanoyl-L-cysteinyl-[protein] + CoA</text>
        <dbReference type="Rhea" id="RHEA:36683"/>
        <dbReference type="Rhea" id="RHEA-COMP:10131"/>
        <dbReference type="Rhea" id="RHEA-COMP:11032"/>
        <dbReference type="ChEBI" id="CHEBI:29950"/>
        <dbReference type="ChEBI" id="CHEBI:57287"/>
        <dbReference type="ChEBI" id="CHEBI:57379"/>
        <dbReference type="ChEBI" id="CHEBI:74151"/>
        <dbReference type="EC" id="2.3.1.225"/>
    </reaction>
</comment>
<keyword evidence="3 7" id="KW-0812">Transmembrane</keyword>
<proteinExistence type="inferred from homology"/>
<dbReference type="GO" id="GO:0016020">
    <property type="term" value="C:membrane"/>
    <property type="evidence" value="ECO:0007669"/>
    <property type="project" value="UniProtKB-SubCell"/>
</dbReference>
<protein>
    <recommendedName>
        <fullName evidence="7">Palmitoyltransferase</fullName>
        <ecNumber evidence="7">2.3.1.225</ecNumber>
    </recommendedName>
</protein>
<feature type="transmembrane region" description="Helical" evidence="7">
    <location>
        <begin position="159"/>
        <end position="179"/>
    </location>
</feature>
<keyword evidence="10" id="KW-1185">Reference proteome</keyword>
<dbReference type="EMBL" id="CADEPI010000006">
    <property type="protein sequence ID" value="CAB3361618.1"/>
    <property type="molecule type" value="Genomic_DNA"/>
</dbReference>
<comment type="similarity">
    <text evidence="7">Belongs to the DHHC palmitoyltransferase family.</text>
</comment>
<evidence type="ECO:0000259" key="8">
    <source>
        <dbReference type="Pfam" id="PF01529"/>
    </source>
</evidence>
<dbReference type="AlphaFoldDB" id="A0A8S1C7H8"/>
<evidence type="ECO:0000256" key="4">
    <source>
        <dbReference type="ARBA" id="ARBA00022989"/>
    </source>
</evidence>
<dbReference type="OrthoDB" id="272303at2759"/>
<keyword evidence="5 7" id="KW-0472">Membrane</keyword>
<evidence type="ECO:0000313" key="9">
    <source>
        <dbReference type="EMBL" id="CAB3361618.1"/>
    </source>
</evidence>
<keyword evidence="4 7" id="KW-1133">Transmembrane helix</keyword>
<name>A0A8S1C7H8_9INSE</name>
<feature type="transmembrane region" description="Helical" evidence="7">
    <location>
        <begin position="33"/>
        <end position="54"/>
    </location>
</feature>
<dbReference type="PANTHER" id="PTHR22883:SF203">
    <property type="entry name" value="PALMITOYLTRANSFERASE"/>
    <property type="match status" value="1"/>
</dbReference>
<evidence type="ECO:0000256" key="7">
    <source>
        <dbReference type="RuleBase" id="RU079119"/>
    </source>
</evidence>
<dbReference type="GO" id="GO:0005783">
    <property type="term" value="C:endoplasmic reticulum"/>
    <property type="evidence" value="ECO:0007669"/>
    <property type="project" value="TreeGrafter"/>
</dbReference>
<comment type="domain">
    <text evidence="7">The DHHC domain is required for palmitoyltransferase activity.</text>
</comment>
<dbReference type="PROSITE" id="PS50216">
    <property type="entry name" value="DHHC"/>
    <property type="match status" value="1"/>
</dbReference>
<evidence type="ECO:0000256" key="2">
    <source>
        <dbReference type="ARBA" id="ARBA00022679"/>
    </source>
</evidence>
<gene>
    <name evidence="9" type="ORF">CLODIP_2_CD15790</name>
</gene>
<dbReference type="GO" id="GO:0019706">
    <property type="term" value="F:protein-cysteine S-palmitoyltransferase activity"/>
    <property type="evidence" value="ECO:0007669"/>
    <property type="project" value="UniProtKB-EC"/>
</dbReference>
<dbReference type="Pfam" id="PF01529">
    <property type="entry name" value="DHHC"/>
    <property type="match status" value="1"/>
</dbReference>
<reference evidence="9 10" key="1">
    <citation type="submission" date="2020-04" db="EMBL/GenBank/DDBJ databases">
        <authorList>
            <person name="Alioto T."/>
            <person name="Alioto T."/>
            <person name="Gomez Garrido J."/>
        </authorList>
    </citation>
    <scope>NUCLEOTIDE SEQUENCE [LARGE SCALE GENOMIC DNA]</scope>
</reference>
<comment type="caution">
    <text evidence="9">The sequence shown here is derived from an EMBL/GenBank/DDBJ whole genome shotgun (WGS) entry which is preliminary data.</text>
</comment>
<dbReference type="GO" id="GO:0005794">
    <property type="term" value="C:Golgi apparatus"/>
    <property type="evidence" value="ECO:0007669"/>
    <property type="project" value="TreeGrafter"/>
</dbReference>
<comment type="subcellular location">
    <subcellularLocation>
        <location evidence="1">Membrane</location>
        <topology evidence="1">Multi-pass membrane protein</topology>
    </subcellularLocation>
</comment>
<keyword evidence="6 7" id="KW-0012">Acyltransferase</keyword>
<dbReference type="EC" id="2.3.1.225" evidence="7"/>
<dbReference type="InterPro" id="IPR039859">
    <property type="entry name" value="PFA4/ZDH16/20/ERF2-like"/>
</dbReference>
<dbReference type="InterPro" id="IPR001594">
    <property type="entry name" value="Palmitoyltrfase_DHHC"/>
</dbReference>
<dbReference type="Proteomes" id="UP000494165">
    <property type="component" value="Unassembled WGS sequence"/>
</dbReference>
<evidence type="ECO:0000256" key="1">
    <source>
        <dbReference type="ARBA" id="ARBA00004141"/>
    </source>
</evidence>
<organism evidence="9 10">
    <name type="scientific">Cloeon dipterum</name>
    <dbReference type="NCBI Taxonomy" id="197152"/>
    <lineage>
        <taxon>Eukaryota</taxon>
        <taxon>Metazoa</taxon>
        <taxon>Ecdysozoa</taxon>
        <taxon>Arthropoda</taxon>
        <taxon>Hexapoda</taxon>
        <taxon>Insecta</taxon>
        <taxon>Pterygota</taxon>
        <taxon>Palaeoptera</taxon>
        <taxon>Ephemeroptera</taxon>
        <taxon>Pisciforma</taxon>
        <taxon>Baetidae</taxon>
        <taxon>Cloeon</taxon>
    </lineage>
</organism>
<keyword evidence="2 7" id="KW-0808">Transferase</keyword>
<feature type="transmembrane region" description="Helical" evidence="7">
    <location>
        <begin position="199"/>
        <end position="231"/>
    </location>
</feature>
<sequence length="306" mass="34438">MGCCSWQSELPPPEERHWRRRHGLQLPLHPQQVLGWVVLAALTAATFGLLLPAMRHDLRALATPVLALLFVLHAASHLVALLTDPAEEALRAGGYSQKGEFDRRRHLHVIEEGRCHLCSITVSSVRSKHCSACNKCVSVFDHHCKWLNHCVGGRNYTPFLVCVLCSGLASLLIGLLALWQLVSLFHFPHLVASPTAERLAFSLLLVLVSLLSLTVSLLLLHLFAFHVYIAYQGISTYEFIRNFRYQEEPRNYLILRKKSRSASSVIKSRLEVCVDRSNRVTPSDERVDKNSSVFTITGETRIFTTP</sequence>
<evidence type="ECO:0000256" key="5">
    <source>
        <dbReference type="ARBA" id="ARBA00023136"/>
    </source>
</evidence>
<evidence type="ECO:0000256" key="3">
    <source>
        <dbReference type="ARBA" id="ARBA00022692"/>
    </source>
</evidence>
<accession>A0A8S1C7H8</accession>
<evidence type="ECO:0000256" key="6">
    <source>
        <dbReference type="ARBA" id="ARBA00023315"/>
    </source>
</evidence>
<dbReference type="PANTHER" id="PTHR22883">
    <property type="entry name" value="ZINC FINGER DHHC DOMAIN CONTAINING PROTEIN"/>
    <property type="match status" value="1"/>
</dbReference>
<dbReference type="GO" id="GO:0006612">
    <property type="term" value="P:protein targeting to membrane"/>
    <property type="evidence" value="ECO:0007669"/>
    <property type="project" value="TreeGrafter"/>
</dbReference>
<evidence type="ECO:0000313" key="10">
    <source>
        <dbReference type="Proteomes" id="UP000494165"/>
    </source>
</evidence>
<feature type="domain" description="Palmitoyltransferase DHHC" evidence="8">
    <location>
        <begin position="114"/>
        <end position="241"/>
    </location>
</feature>